<feature type="domain" description="Mannose-6-phosphate isomerase cupin" evidence="12">
    <location>
        <begin position="238"/>
        <end position="315"/>
    </location>
</feature>
<feature type="active site" evidence="10">
    <location>
        <position position="192"/>
    </location>
</feature>
<evidence type="ECO:0000256" key="4">
    <source>
        <dbReference type="ARBA" id="ARBA00022723"/>
    </source>
</evidence>
<dbReference type="InterPro" id="IPR051804">
    <property type="entry name" value="Carb_Metab_Reg_Kinase/Isom"/>
</dbReference>
<gene>
    <name evidence="13" type="primary">manA</name>
    <name evidence="13" type="ORF">H8707_04070</name>
</gene>
<keyword evidence="6 13" id="KW-0413">Isomerase</keyword>
<organism evidence="13 14">
    <name type="scientific">Paratissierella segnis</name>
    <dbReference type="NCBI Taxonomy" id="2763679"/>
    <lineage>
        <taxon>Bacteria</taxon>
        <taxon>Bacillati</taxon>
        <taxon>Bacillota</taxon>
        <taxon>Tissierellia</taxon>
        <taxon>Tissierellales</taxon>
        <taxon>Tissierellaceae</taxon>
        <taxon>Paratissierella</taxon>
    </lineage>
</organism>
<feature type="domain" description="Phosphomannose isomerase type I catalytic" evidence="11">
    <location>
        <begin position="8"/>
        <end position="105"/>
    </location>
</feature>
<evidence type="ECO:0000256" key="7">
    <source>
        <dbReference type="ARBA" id="ARBA00029741"/>
    </source>
</evidence>
<dbReference type="GO" id="GO:0008270">
    <property type="term" value="F:zinc ion binding"/>
    <property type="evidence" value="ECO:0007669"/>
    <property type="project" value="InterPro"/>
</dbReference>
<dbReference type="InterPro" id="IPR046457">
    <property type="entry name" value="PMI_typeI_cat"/>
</dbReference>
<evidence type="ECO:0000259" key="11">
    <source>
        <dbReference type="Pfam" id="PF20511"/>
    </source>
</evidence>
<evidence type="ECO:0000313" key="13">
    <source>
        <dbReference type="EMBL" id="MBC8587414.1"/>
    </source>
</evidence>
<dbReference type="CDD" id="cd07010">
    <property type="entry name" value="cupin_PMI_type_I_N_bac"/>
    <property type="match status" value="1"/>
</dbReference>
<dbReference type="PANTHER" id="PTHR42742:SF3">
    <property type="entry name" value="FRUCTOKINASE"/>
    <property type="match status" value="1"/>
</dbReference>
<dbReference type="InterPro" id="IPR001250">
    <property type="entry name" value="Man6P_Isoase-1"/>
</dbReference>
<evidence type="ECO:0000256" key="9">
    <source>
        <dbReference type="PIRSR" id="PIRSR036894-1"/>
    </source>
</evidence>
<keyword evidence="5 9" id="KW-0862">Zinc</keyword>
<dbReference type="NCBIfam" id="TIGR00218">
    <property type="entry name" value="manA"/>
    <property type="match status" value="1"/>
</dbReference>
<protein>
    <recommendedName>
        <fullName evidence="3">mannose-6-phosphate isomerase</fullName>
        <ecNumber evidence="3">5.3.1.8</ecNumber>
    </recommendedName>
    <alternativeName>
        <fullName evidence="7">Phosphohexomutase</fullName>
    </alternativeName>
    <alternativeName>
        <fullName evidence="8">Phosphomannose isomerase</fullName>
    </alternativeName>
</protein>
<dbReference type="RefSeq" id="WP_262428874.1">
    <property type="nucleotide sequence ID" value="NZ_JACRTG010000011.1"/>
</dbReference>
<accession>A0A926IIX0</accession>
<dbReference type="GO" id="GO:0005975">
    <property type="term" value="P:carbohydrate metabolic process"/>
    <property type="evidence" value="ECO:0007669"/>
    <property type="project" value="InterPro"/>
</dbReference>
<proteinExistence type="inferred from homology"/>
<feature type="binding site" evidence="9">
    <location>
        <position position="97"/>
    </location>
    <ligand>
        <name>Zn(2+)</name>
        <dbReference type="ChEBI" id="CHEBI:29105"/>
    </ligand>
</feature>
<dbReference type="Pfam" id="PF20511">
    <property type="entry name" value="PMI_typeI_cat"/>
    <property type="match status" value="1"/>
</dbReference>
<name>A0A926IIX0_9FIRM</name>
<dbReference type="InterPro" id="IPR014628">
    <property type="entry name" value="Man6P_isomerase_Firm_short"/>
</dbReference>
<feature type="binding site" evidence="9">
    <location>
        <position position="115"/>
    </location>
    <ligand>
        <name>Zn(2+)</name>
        <dbReference type="ChEBI" id="CHEBI:29105"/>
    </ligand>
</feature>
<dbReference type="AlphaFoldDB" id="A0A926IIX0"/>
<comment type="similarity">
    <text evidence="2">Belongs to the mannose-6-phosphate isomerase type 1 family.</text>
</comment>
<dbReference type="Gene3D" id="2.60.120.10">
    <property type="entry name" value="Jelly Rolls"/>
    <property type="match status" value="2"/>
</dbReference>
<evidence type="ECO:0000259" key="12">
    <source>
        <dbReference type="Pfam" id="PF21621"/>
    </source>
</evidence>
<dbReference type="Proteomes" id="UP000601171">
    <property type="component" value="Unassembled WGS sequence"/>
</dbReference>
<dbReference type="EC" id="5.3.1.8" evidence="3"/>
<dbReference type="SUPFAM" id="SSF51182">
    <property type="entry name" value="RmlC-like cupins"/>
    <property type="match status" value="1"/>
</dbReference>
<dbReference type="EMBL" id="JACRTG010000011">
    <property type="protein sequence ID" value="MBC8587414.1"/>
    <property type="molecule type" value="Genomic_DNA"/>
</dbReference>
<evidence type="ECO:0000256" key="3">
    <source>
        <dbReference type="ARBA" id="ARBA00011956"/>
    </source>
</evidence>
<evidence type="ECO:0000256" key="1">
    <source>
        <dbReference type="ARBA" id="ARBA00000757"/>
    </source>
</evidence>
<evidence type="ECO:0000256" key="10">
    <source>
        <dbReference type="PIRSR" id="PIRSR036894-2"/>
    </source>
</evidence>
<evidence type="ECO:0000256" key="5">
    <source>
        <dbReference type="ARBA" id="ARBA00022833"/>
    </source>
</evidence>
<dbReference type="PIRSF" id="PIRSF036894">
    <property type="entry name" value="PMI_Firm_short"/>
    <property type="match status" value="1"/>
</dbReference>
<comment type="catalytic activity">
    <reaction evidence="1">
        <text>D-mannose 6-phosphate = D-fructose 6-phosphate</text>
        <dbReference type="Rhea" id="RHEA:12356"/>
        <dbReference type="ChEBI" id="CHEBI:58735"/>
        <dbReference type="ChEBI" id="CHEBI:61527"/>
        <dbReference type="EC" id="5.3.1.8"/>
    </reaction>
</comment>
<dbReference type="PANTHER" id="PTHR42742">
    <property type="entry name" value="TRANSCRIPTIONAL REPRESSOR MPRA"/>
    <property type="match status" value="1"/>
</dbReference>
<sequence length="315" mass="36171">MTGKVFFFEPIFKTKIWGGDKLKDFGYDIPSDKTGELWAISAHPNGQSIVKNGEYKGSTLGELWENHREIFGGISGDKFPLLVKIIDANKDLSVQVHPDNEYAQRYENGELGKTECWYILDCCEDAKMVYGVNANSREELNDMIDKGQWEELLKIIPIKKGDFFYVPSGTVHALKAGTLVLEIQQNSDTTYRLYDYDRRDDEGNLRELNIQKSKEVIELKFSNRQSKPIVDYIDGMTKIKFIESPYFTVEKFEIEGCVSLENEHPFMLMSVVDGDGELTVEEDRYSIEKGDHFMLSSKVPKYELKGKLKIMVSYV</sequence>
<feature type="binding site" evidence="9">
    <location>
        <position position="172"/>
    </location>
    <ligand>
        <name>Zn(2+)</name>
        <dbReference type="ChEBI" id="CHEBI:29105"/>
    </ligand>
</feature>
<reference evidence="13" key="1">
    <citation type="submission" date="2020-08" db="EMBL/GenBank/DDBJ databases">
        <title>Genome public.</title>
        <authorList>
            <person name="Liu C."/>
            <person name="Sun Q."/>
        </authorList>
    </citation>
    <scope>NUCLEOTIDE SEQUENCE</scope>
    <source>
        <strain evidence="13">BX21</strain>
    </source>
</reference>
<dbReference type="InterPro" id="IPR011051">
    <property type="entry name" value="RmlC_Cupin_sf"/>
</dbReference>
<evidence type="ECO:0000256" key="6">
    <source>
        <dbReference type="ARBA" id="ARBA00023235"/>
    </source>
</evidence>
<evidence type="ECO:0000256" key="2">
    <source>
        <dbReference type="ARBA" id="ARBA00010772"/>
    </source>
</evidence>
<comment type="cofactor">
    <cofactor evidence="9">
        <name>Zn(2+)</name>
        <dbReference type="ChEBI" id="CHEBI:29105"/>
    </cofactor>
    <text evidence="9">Binds 1 zinc ion per subunit.</text>
</comment>
<keyword evidence="14" id="KW-1185">Reference proteome</keyword>
<dbReference type="InterPro" id="IPR014710">
    <property type="entry name" value="RmlC-like_jellyroll"/>
</dbReference>
<comment type="caution">
    <text evidence="13">The sequence shown here is derived from an EMBL/GenBank/DDBJ whole genome shotgun (WGS) entry which is preliminary data.</text>
</comment>
<dbReference type="Pfam" id="PF21621">
    <property type="entry name" value="MPI_cupin_dom"/>
    <property type="match status" value="1"/>
</dbReference>
<dbReference type="InterPro" id="IPR049071">
    <property type="entry name" value="MPI_cupin_dom"/>
</dbReference>
<evidence type="ECO:0000313" key="14">
    <source>
        <dbReference type="Proteomes" id="UP000601171"/>
    </source>
</evidence>
<keyword evidence="4 9" id="KW-0479">Metal-binding</keyword>
<evidence type="ECO:0000256" key="8">
    <source>
        <dbReference type="ARBA" id="ARBA00030762"/>
    </source>
</evidence>
<dbReference type="GO" id="GO:0004476">
    <property type="term" value="F:mannose-6-phosphate isomerase activity"/>
    <property type="evidence" value="ECO:0007669"/>
    <property type="project" value="UniProtKB-EC"/>
</dbReference>